<evidence type="ECO:0000256" key="3">
    <source>
        <dbReference type="ARBA" id="ARBA00012670"/>
    </source>
</evidence>
<evidence type="ECO:0000259" key="6">
    <source>
        <dbReference type="SMART" id="SM00813"/>
    </source>
</evidence>
<dbReference type="PANTHER" id="PTHR31776:SF13">
    <property type="entry name" value="NON-REDUCING END ALPHA-L-ARABINOFURANOSIDASE"/>
    <property type="match status" value="1"/>
</dbReference>
<dbReference type="SMART" id="SM00813">
    <property type="entry name" value="Alpha-L-AF_C"/>
    <property type="match status" value="1"/>
</dbReference>
<dbReference type="Gene3D" id="2.60.40.1180">
    <property type="entry name" value="Golgi alpha-mannosidase II"/>
    <property type="match status" value="1"/>
</dbReference>
<name>A0A444YQG2_ARAHY</name>
<evidence type="ECO:0000313" key="8">
    <source>
        <dbReference type="Proteomes" id="UP000289738"/>
    </source>
</evidence>
<dbReference type="EMBL" id="SDMP01000016">
    <property type="protein sequence ID" value="RYR04111.1"/>
    <property type="molecule type" value="Genomic_DNA"/>
</dbReference>
<evidence type="ECO:0000313" key="7">
    <source>
        <dbReference type="EMBL" id="RYR04111.1"/>
    </source>
</evidence>
<dbReference type="Proteomes" id="UP000289738">
    <property type="component" value="Chromosome B06"/>
</dbReference>
<accession>A0A444YQG2</accession>
<keyword evidence="5" id="KW-0378">Hydrolase</keyword>
<protein>
    <recommendedName>
        <fullName evidence="3">non-reducing end alpha-L-arabinofuranosidase</fullName>
        <ecNumber evidence="3">3.2.1.55</ecNumber>
    </recommendedName>
</protein>
<keyword evidence="8" id="KW-1185">Reference proteome</keyword>
<comment type="similarity">
    <text evidence="2">Belongs to the glycosyl hydrolase 51 family.</text>
</comment>
<dbReference type="Pfam" id="PF06964">
    <property type="entry name" value="Alpha-L-AF_C"/>
    <property type="match status" value="1"/>
</dbReference>
<proteinExistence type="inferred from homology"/>
<evidence type="ECO:0000256" key="5">
    <source>
        <dbReference type="ARBA" id="ARBA00022801"/>
    </source>
</evidence>
<dbReference type="Gene3D" id="3.20.20.80">
    <property type="entry name" value="Glycosidases"/>
    <property type="match status" value="2"/>
</dbReference>
<dbReference type="GO" id="GO:0046373">
    <property type="term" value="P:L-arabinose metabolic process"/>
    <property type="evidence" value="ECO:0007669"/>
    <property type="project" value="InterPro"/>
</dbReference>
<keyword evidence="4" id="KW-0732">Signal</keyword>
<dbReference type="Pfam" id="PF22848">
    <property type="entry name" value="ASD1_dom"/>
    <property type="match status" value="1"/>
</dbReference>
<sequence length="691" mass="76704">MREEIKFTDKYPLSVFIKPITSFVEFQNIIIQKLGLHGIKQVEKLFYRISISIVRDGVKYDSFIIGSDKDLQVLFHYRHRFPEVRLPELLTKLRDVVCSSGGSNWNPQSFAMLAASSTMPLSASSFVLMIAPKAVLVASLSFAADLNRDCDGQIGDNRPFGELAIAMAGRVCGAPDGVEDVLQDEDDVEPATIVDDSDNDLVRSILVGSGGASSSGTQHYPALFSFGLEGHDTAELLGVAFGFKAKDTQDTGSLGEFQDKEKVVLSIKTYSIRRGVEYKVLESDHCKYHGKCKNFDNLQTWILSKGHGFRKDLVNMLIELKPAFIRFPGGCFVEGQRLSNAFRWKESVGPWEQRPGHFGDVWNYWTDDAFGYFEALQLAEDIGAKPIWVFNNGISHTDEVDTSAIKPFVQDTVDGIEFARGAATSQWGNYLAFYNAIKHAYPDIKIVSNCDASSKPLDHPADLYEYHTYPHDARSMFNNAQVFDKTPRNGPKAFVSEYALIGEEQAKLGTLLGAVSEAGFLIGLERNSDHVAMASYAPLFVNANDRKWNPDAIVFNANKVYGTPSYWVQYMFRESSNGATFLESQLQTTDPTSLAASAILCQNPQNNKTSLKIKVANMRSDQVNLKISVEGYATSNLTESTITVLSSINALDENTFSDPKKVVPKRSPFQRAGKEMNFIIPPISLTVFDLL</sequence>
<dbReference type="EC" id="3.2.1.55" evidence="3"/>
<reference evidence="7 8" key="1">
    <citation type="submission" date="2019-01" db="EMBL/GenBank/DDBJ databases">
        <title>Sequencing of cultivated peanut Arachis hypogaea provides insights into genome evolution and oil improvement.</title>
        <authorList>
            <person name="Chen X."/>
        </authorList>
    </citation>
    <scope>NUCLEOTIDE SEQUENCE [LARGE SCALE GENOMIC DNA]</scope>
    <source>
        <strain evidence="8">cv. Fuhuasheng</strain>
        <tissue evidence="7">Leaves</tissue>
    </source>
</reference>
<dbReference type="AlphaFoldDB" id="A0A444YQG2"/>
<comment type="catalytic activity">
    <reaction evidence="1">
        <text>Hydrolysis of terminal non-reducing alpha-L-arabinofuranoside residues in alpha-L-arabinosides.</text>
        <dbReference type="EC" id="3.2.1.55"/>
    </reaction>
</comment>
<dbReference type="InterPro" id="IPR017853">
    <property type="entry name" value="GH"/>
</dbReference>
<evidence type="ECO:0000256" key="2">
    <source>
        <dbReference type="ARBA" id="ARBA00007186"/>
    </source>
</evidence>
<dbReference type="PANTHER" id="PTHR31776">
    <property type="entry name" value="ALPHA-L-ARABINOFURANOSIDASE 1"/>
    <property type="match status" value="1"/>
</dbReference>
<dbReference type="InterPro" id="IPR010720">
    <property type="entry name" value="Alpha-L-AF_C"/>
</dbReference>
<evidence type="ECO:0000256" key="1">
    <source>
        <dbReference type="ARBA" id="ARBA00001462"/>
    </source>
</evidence>
<organism evidence="7 8">
    <name type="scientific">Arachis hypogaea</name>
    <name type="common">Peanut</name>
    <dbReference type="NCBI Taxonomy" id="3818"/>
    <lineage>
        <taxon>Eukaryota</taxon>
        <taxon>Viridiplantae</taxon>
        <taxon>Streptophyta</taxon>
        <taxon>Embryophyta</taxon>
        <taxon>Tracheophyta</taxon>
        <taxon>Spermatophyta</taxon>
        <taxon>Magnoliopsida</taxon>
        <taxon>eudicotyledons</taxon>
        <taxon>Gunneridae</taxon>
        <taxon>Pentapetalae</taxon>
        <taxon>rosids</taxon>
        <taxon>fabids</taxon>
        <taxon>Fabales</taxon>
        <taxon>Fabaceae</taxon>
        <taxon>Papilionoideae</taxon>
        <taxon>50 kb inversion clade</taxon>
        <taxon>dalbergioids sensu lato</taxon>
        <taxon>Dalbergieae</taxon>
        <taxon>Pterocarpus clade</taxon>
        <taxon>Arachis</taxon>
    </lineage>
</organism>
<dbReference type="InterPro" id="IPR055235">
    <property type="entry name" value="ASD1_cat"/>
</dbReference>
<dbReference type="InterPro" id="IPR013780">
    <property type="entry name" value="Glyco_hydro_b"/>
</dbReference>
<feature type="domain" description="Alpha-L-arabinofuranosidase C-terminal" evidence="6">
    <location>
        <begin position="496"/>
        <end position="684"/>
    </location>
</feature>
<comment type="caution">
    <text evidence="7">The sequence shown here is derived from an EMBL/GenBank/DDBJ whole genome shotgun (WGS) entry which is preliminary data.</text>
</comment>
<dbReference type="STRING" id="3818.A0A444YQG2"/>
<dbReference type="SUPFAM" id="SSF51445">
    <property type="entry name" value="(Trans)glycosidases"/>
    <property type="match status" value="1"/>
</dbReference>
<dbReference type="InterPro" id="IPR051563">
    <property type="entry name" value="Glycosyl_Hydrolase_51"/>
</dbReference>
<evidence type="ECO:0000256" key="4">
    <source>
        <dbReference type="ARBA" id="ARBA00022729"/>
    </source>
</evidence>
<dbReference type="GO" id="GO:0046556">
    <property type="term" value="F:alpha-L-arabinofuranosidase activity"/>
    <property type="evidence" value="ECO:0007669"/>
    <property type="project" value="UniProtKB-EC"/>
</dbReference>
<gene>
    <name evidence="7" type="ORF">Ahy_B06g083688</name>
</gene>